<dbReference type="InterPro" id="IPR001646">
    <property type="entry name" value="5peptide_repeat"/>
</dbReference>
<dbReference type="PANTHER" id="PTHR47200:SF2">
    <property type="entry name" value="THYLAKOID LUMENAL 15 KDA PROTEIN 1, CHLOROPLASTIC"/>
    <property type="match status" value="1"/>
</dbReference>
<dbReference type="InterPro" id="IPR015919">
    <property type="entry name" value="Cadherin-like_sf"/>
</dbReference>
<gene>
    <name evidence="2" type="ORF">E9228_002866</name>
</gene>
<keyword evidence="1" id="KW-1133">Transmembrane helix</keyword>
<evidence type="ECO:0000256" key="1">
    <source>
        <dbReference type="SAM" id="Phobius"/>
    </source>
</evidence>
<reference evidence="2 3" key="1">
    <citation type="submission" date="2020-03" db="EMBL/GenBank/DDBJ databases">
        <title>Above-ground endophytic microbial communities from plants in different locations in the United States.</title>
        <authorList>
            <person name="Frank C."/>
        </authorList>
    </citation>
    <scope>NUCLEOTIDE SEQUENCE [LARGE SCALE GENOMIC DNA]</scope>
    <source>
        <strain evidence="2 3">WW7</strain>
    </source>
</reference>
<evidence type="ECO:0000313" key="2">
    <source>
        <dbReference type="EMBL" id="NII42208.1"/>
    </source>
</evidence>
<name>A0ABX0TDE9_9MICO</name>
<dbReference type="InterPro" id="IPR044213">
    <property type="entry name" value="At2g44920-like"/>
</dbReference>
<dbReference type="Pfam" id="PF05345">
    <property type="entry name" value="He_PIG"/>
    <property type="match status" value="1"/>
</dbReference>
<comment type="caution">
    <text evidence="2">The sequence shown here is derived from an EMBL/GenBank/DDBJ whole genome shotgun (WGS) entry which is preliminary data.</text>
</comment>
<evidence type="ECO:0008006" key="4">
    <source>
        <dbReference type="Google" id="ProtNLM"/>
    </source>
</evidence>
<dbReference type="EMBL" id="JAAOYO010000004">
    <property type="protein sequence ID" value="NII42208.1"/>
    <property type="molecule type" value="Genomic_DNA"/>
</dbReference>
<sequence length="323" mass="34073">MTDDRSTSEPDLHGAVAVDAGDTELTRTGSLRPRLTRLHWSLALVVVLVALLAVGYEFLSAPSTRMIGECRIVPGASTSDHSECAGDDLAGRDLSGVDLRLADLSGADLSGADLDGAVLYGADLHGADLTGARFREADLTQADLTGATLSDTDFTRAGINGMVIEDTVLAASVYSEWVDSVDPVQVTTTSGTQPGIETNSCAKRVGLYYPGDNGLRCTLTTAANYDNTLTYTRNVEVKLPPQLDVPATVDLRVGKAASVQLQAESPFPAIVTAFSKPLPAGLTWDSATQTITGTPTRAGTTSLQFIADNGRQVRADMTFHVRR</sequence>
<organism evidence="2 3">
    <name type="scientific">Curtobacterium salicis</name>
    <dbReference type="NCBI Taxonomy" id="1779862"/>
    <lineage>
        <taxon>Bacteria</taxon>
        <taxon>Bacillati</taxon>
        <taxon>Actinomycetota</taxon>
        <taxon>Actinomycetes</taxon>
        <taxon>Micrococcales</taxon>
        <taxon>Microbacteriaceae</taxon>
        <taxon>Curtobacterium</taxon>
    </lineage>
</organism>
<keyword evidence="1" id="KW-0472">Membrane</keyword>
<keyword evidence="3" id="KW-1185">Reference proteome</keyword>
<feature type="transmembrane region" description="Helical" evidence="1">
    <location>
        <begin position="38"/>
        <end position="59"/>
    </location>
</feature>
<dbReference type="SUPFAM" id="SSF141571">
    <property type="entry name" value="Pentapeptide repeat-like"/>
    <property type="match status" value="1"/>
</dbReference>
<dbReference type="RefSeq" id="WP_166781191.1">
    <property type="nucleotide sequence ID" value="NZ_JAAOYO010000004.1"/>
</dbReference>
<evidence type="ECO:0000313" key="3">
    <source>
        <dbReference type="Proteomes" id="UP001318300"/>
    </source>
</evidence>
<dbReference type="Pfam" id="PF00805">
    <property type="entry name" value="Pentapeptide"/>
    <property type="match status" value="1"/>
</dbReference>
<protein>
    <recommendedName>
        <fullName evidence="4">Pentapeptide repeat-containing protein</fullName>
    </recommendedName>
</protein>
<dbReference type="PANTHER" id="PTHR47200">
    <property type="entry name" value="THYLAKOID LUMENAL 15 KDA PROTEIN 1, CHLOROPLASTIC"/>
    <property type="match status" value="1"/>
</dbReference>
<dbReference type="Proteomes" id="UP001318300">
    <property type="component" value="Unassembled WGS sequence"/>
</dbReference>
<dbReference type="Gene3D" id="2.60.40.10">
    <property type="entry name" value="Immunoglobulins"/>
    <property type="match status" value="1"/>
</dbReference>
<dbReference type="SUPFAM" id="SSF49313">
    <property type="entry name" value="Cadherin-like"/>
    <property type="match status" value="1"/>
</dbReference>
<dbReference type="InterPro" id="IPR013783">
    <property type="entry name" value="Ig-like_fold"/>
</dbReference>
<keyword evidence="1" id="KW-0812">Transmembrane</keyword>
<dbReference type="Gene3D" id="2.160.20.80">
    <property type="entry name" value="E3 ubiquitin-protein ligase SopA"/>
    <property type="match status" value="1"/>
</dbReference>
<proteinExistence type="predicted"/>
<accession>A0ABX0TDE9</accession>